<evidence type="ECO:0000313" key="1">
    <source>
        <dbReference type="EMBL" id="KAH3800784.1"/>
    </source>
</evidence>
<dbReference type="Proteomes" id="UP000828390">
    <property type="component" value="Unassembled WGS sequence"/>
</dbReference>
<accession>A0A9D4FKF0</accession>
<evidence type="ECO:0000313" key="2">
    <source>
        <dbReference type="Proteomes" id="UP000828390"/>
    </source>
</evidence>
<reference evidence="1" key="1">
    <citation type="journal article" date="2019" name="bioRxiv">
        <title>The Genome of the Zebra Mussel, Dreissena polymorpha: A Resource for Invasive Species Research.</title>
        <authorList>
            <person name="McCartney M.A."/>
            <person name="Auch B."/>
            <person name="Kono T."/>
            <person name="Mallez S."/>
            <person name="Zhang Y."/>
            <person name="Obille A."/>
            <person name="Becker A."/>
            <person name="Abrahante J.E."/>
            <person name="Garbe J."/>
            <person name="Badalamenti J.P."/>
            <person name="Herman A."/>
            <person name="Mangelson H."/>
            <person name="Liachko I."/>
            <person name="Sullivan S."/>
            <person name="Sone E.D."/>
            <person name="Koren S."/>
            <person name="Silverstein K.A.T."/>
            <person name="Beckman K.B."/>
            <person name="Gohl D.M."/>
        </authorList>
    </citation>
    <scope>NUCLEOTIDE SEQUENCE</scope>
    <source>
        <strain evidence="1">Duluth1</strain>
        <tissue evidence="1">Whole animal</tissue>
    </source>
</reference>
<keyword evidence="2" id="KW-1185">Reference proteome</keyword>
<reference evidence="1" key="2">
    <citation type="submission" date="2020-11" db="EMBL/GenBank/DDBJ databases">
        <authorList>
            <person name="McCartney M.A."/>
            <person name="Auch B."/>
            <person name="Kono T."/>
            <person name="Mallez S."/>
            <person name="Becker A."/>
            <person name="Gohl D.M."/>
            <person name="Silverstein K.A.T."/>
            <person name="Koren S."/>
            <person name="Bechman K.B."/>
            <person name="Herman A."/>
            <person name="Abrahante J.E."/>
            <person name="Garbe J."/>
        </authorList>
    </citation>
    <scope>NUCLEOTIDE SEQUENCE</scope>
    <source>
        <strain evidence="1">Duluth1</strain>
        <tissue evidence="1">Whole animal</tissue>
    </source>
</reference>
<proteinExistence type="predicted"/>
<organism evidence="1 2">
    <name type="scientific">Dreissena polymorpha</name>
    <name type="common">Zebra mussel</name>
    <name type="synonym">Mytilus polymorpha</name>
    <dbReference type="NCBI Taxonomy" id="45954"/>
    <lineage>
        <taxon>Eukaryota</taxon>
        <taxon>Metazoa</taxon>
        <taxon>Spiralia</taxon>
        <taxon>Lophotrochozoa</taxon>
        <taxon>Mollusca</taxon>
        <taxon>Bivalvia</taxon>
        <taxon>Autobranchia</taxon>
        <taxon>Heteroconchia</taxon>
        <taxon>Euheterodonta</taxon>
        <taxon>Imparidentia</taxon>
        <taxon>Neoheterodontei</taxon>
        <taxon>Myida</taxon>
        <taxon>Dreissenoidea</taxon>
        <taxon>Dreissenidae</taxon>
        <taxon>Dreissena</taxon>
    </lineage>
</organism>
<sequence length="89" mass="10219">MMTSTPLGLRLTSDPAVEKDGTIERECKPGQECKMIINIENTLDGVDVVFQRHVFLWDTGVFKMYKVTDRNGRGHAREAKNLHIKRGMW</sequence>
<dbReference type="EMBL" id="JAIWYP010000007">
    <property type="protein sequence ID" value="KAH3800784.1"/>
    <property type="molecule type" value="Genomic_DNA"/>
</dbReference>
<comment type="caution">
    <text evidence="1">The sequence shown here is derived from an EMBL/GenBank/DDBJ whole genome shotgun (WGS) entry which is preliminary data.</text>
</comment>
<protein>
    <submittedName>
        <fullName evidence="1">Uncharacterized protein</fullName>
    </submittedName>
</protein>
<name>A0A9D4FKF0_DREPO</name>
<dbReference type="AlphaFoldDB" id="A0A9D4FKF0"/>
<gene>
    <name evidence="1" type="ORF">DPMN_154427</name>
</gene>